<dbReference type="Pfam" id="PF06304">
    <property type="entry name" value="DUF1048"/>
    <property type="match status" value="1"/>
</dbReference>
<keyword evidence="3" id="KW-1185">Reference proteome</keyword>
<keyword evidence="1" id="KW-0812">Transmembrane</keyword>
<feature type="transmembrane region" description="Helical" evidence="1">
    <location>
        <begin position="100"/>
        <end position="118"/>
    </location>
</feature>
<feature type="transmembrane region" description="Helical" evidence="1">
    <location>
        <begin position="124"/>
        <end position="146"/>
    </location>
</feature>
<evidence type="ECO:0000256" key="1">
    <source>
        <dbReference type="SAM" id="Phobius"/>
    </source>
</evidence>
<feature type="transmembrane region" description="Helical" evidence="1">
    <location>
        <begin position="203"/>
        <end position="223"/>
    </location>
</feature>
<evidence type="ECO:0000313" key="3">
    <source>
        <dbReference type="Proteomes" id="UP001079657"/>
    </source>
</evidence>
<comment type="caution">
    <text evidence="2">The sequence shown here is derived from an EMBL/GenBank/DDBJ whole genome shotgun (WGS) entry which is preliminary data.</text>
</comment>
<proteinExistence type="predicted"/>
<accession>A0ABT4CQC4</accession>
<sequence>MLLELKLKKIRLQEQKKLNSKNLMIFKSMCTYIQNSNLRGYEKEEILQQIMDIMLQTQAEDKNMHLFIGNDYKKFCDSIIKEYNTGKTPIYKILNYFQQYILCTFSLVLVILLTKGLLNNFNFTLNITVSNFFLASIISLFIIPLSKKNQQEKAFIPFPFKFSMPNNAWNIFIVIFIMIGYEIIMNIISNIFGTNISLYTINLFNNIIYVIIFTITAICIEIYKRTSLKNK</sequence>
<dbReference type="InterPro" id="IPR008316">
    <property type="entry name" value="UCP029876"/>
</dbReference>
<dbReference type="Proteomes" id="UP001079657">
    <property type="component" value="Unassembled WGS sequence"/>
</dbReference>
<organism evidence="2 3">
    <name type="scientific">Clostridium ganghwense</name>
    <dbReference type="NCBI Taxonomy" id="312089"/>
    <lineage>
        <taxon>Bacteria</taxon>
        <taxon>Bacillati</taxon>
        <taxon>Bacillota</taxon>
        <taxon>Clostridia</taxon>
        <taxon>Eubacteriales</taxon>
        <taxon>Clostridiaceae</taxon>
        <taxon>Clostridium</taxon>
    </lineage>
</organism>
<evidence type="ECO:0000313" key="2">
    <source>
        <dbReference type="EMBL" id="MCY6371257.1"/>
    </source>
</evidence>
<dbReference type="Gene3D" id="1.10.1900.10">
    <property type="entry name" value="c-terminal domain of poly(a) binding protein"/>
    <property type="match status" value="1"/>
</dbReference>
<dbReference type="RefSeq" id="WP_268050128.1">
    <property type="nucleotide sequence ID" value="NZ_JAPQES010000004.1"/>
</dbReference>
<gene>
    <name evidence="2" type="ORF">OXH55_11475</name>
</gene>
<keyword evidence="1" id="KW-1133">Transmembrane helix</keyword>
<keyword evidence="1" id="KW-0472">Membrane</keyword>
<dbReference type="SUPFAM" id="SSF158560">
    <property type="entry name" value="BH3980-like"/>
    <property type="match status" value="1"/>
</dbReference>
<name>A0ABT4CQC4_9CLOT</name>
<dbReference type="EMBL" id="JAPQES010000004">
    <property type="protein sequence ID" value="MCY6371257.1"/>
    <property type="molecule type" value="Genomic_DNA"/>
</dbReference>
<reference evidence="2" key="1">
    <citation type="submission" date="2022-12" db="EMBL/GenBank/DDBJ databases">
        <authorList>
            <person name="Wang J."/>
        </authorList>
    </citation>
    <scope>NUCLEOTIDE SEQUENCE</scope>
    <source>
        <strain evidence="2">HY-42-06</strain>
    </source>
</reference>
<feature type="transmembrane region" description="Helical" evidence="1">
    <location>
        <begin position="167"/>
        <end position="191"/>
    </location>
</feature>
<protein>
    <submittedName>
        <fullName evidence="2">DUF1048 domain-containing protein</fullName>
    </submittedName>
</protein>